<dbReference type="PROSITE" id="PS00844">
    <property type="entry name" value="DALA_DALA_LIGASE_2"/>
    <property type="match status" value="1"/>
</dbReference>
<dbReference type="Gene3D" id="3.40.50.20">
    <property type="match status" value="1"/>
</dbReference>
<dbReference type="Pfam" id="PF01820">
    <property type="entry name" value="Dala_Dala_lig_N"/>
    <property type="match status" value="1"/>
</dbReference>
<gene>
    <name evidence="22" type="primary">ddl</name>
    <name evidence="28" type="ORF">EJ997_05150</name>
</gene>
<feature type="binding site" evidence="24">
    <location>
        <begin position="179"/>
        <end position="181"/>
    </location>
    <ligand>
        <name>ATP</name>
        <dbReference type="ChEBI" id="CHEBI:30616"/>
    </ligand>
</feature>
<evidence type="ECO:0000256" key="2">
    <source>
        <dbReference type="ARBA" id="ARBA00003921"/>
    </source>
</evidence>
<feature type="binding site" evidence="25">
    <location>
        <position position="316"/>
    </location>
    <ligand>
        <name>Mg(2+)</name>
        <dbReference type="ChEBI" id="CHEBI:18420"/>
        <label>1</label>
    </ligand>
</feature>
<evidence type="ECO:0000256" key="11">
    <source>
        <dbReference type="ARBA" id="ARBA00022840"/>
    </source>
</evidence>
<keyword evidence="16 22" id="KW-0961">Cell wall biogenesis/degradation</keyword>
<evidence type="ECO:0000256" key="24">
    <source>
        <dbReference type="PIRSR" id="PIRSR039102-2"/>
    </source>
</evidence>
<name>A0A3Q9G3W6_9ACTO</name>
<evidence type="ECO:0000256" key="21">
    <source>
        <dbReference type="ARBA" id="ARBA00077154"/>
    </source>
</evidence>
<dbReference type="InterPro" id="IPR016185">
    <property type="entry name" value="PreATP-grasp_dom_sf"/>
</dbReference>
<evidence type="ECO:0000256" key="20">
    <source>
        <dbReference type="ARBA" id="ARBA00076288"/>
    </source>
</evidence>
<evidence type="ECO:0000256" key="26">
    <source>
        <dbReference type="PROSITE-ProRule" id="PRU00409"/>
    </source>
</evidence>
<dbReference type="GO" id="GO:0008716">
    <property type="term" value="F:D-alanine-D-alanine ligase activity"/>
    <property type="evidence" value="ECO:0007669"/>
    <property type="project" value="UniProtKB-UniRule"/>
</dbReference>
<dbReference type="GO" id="GO:0005829">
    <property type="term" value="C:cytosol"/>
    <property type="evidence" value="ECO:0007669"/>
    <property type="project" value="TreeGrafter"/>
</dbReference>
<evidence type="ECO:0000259" key="27">
    <source>
        <dbReference type="PROSITE" id="PS50975"/>
    </source>
</evidence>
<dbReference type="InterPro" id="IPR005905">
    <property type="entry name" value="D_ala_D_ala"/>
</dbReference>
<comment type="function">
    <text evidence="2 22">Cell wall formation.</text>
</comment>
<organism evidence="28 29">
    <name type="scientific">Flaviflexus ciconiae</name>
    <dbReference type="NCBI Taxonomy" id="2496867"/>
    <lineage>
        <taxon>Bacteria</taxon>
        <taxon>Bacillati</taxon>
        <taxon>Actinomycetota</taxon>
        <taxon>Actinomycetes</taxon>
        <taxon>Actinomycetales</taxon>
        <taxon>Actinomycetaceae</taxon>
        <taxon>Flaviflexus</taxon>
    </lineage>
</organism>
<dbReference type="NCBIfam" id="NF002378">
    <property type="entry name" value="PRK01372.1"/>
    <property type="match status" value="1"/>
</dbReference>
<keyword evidence="14 22" id="KW-0573">Peptidoglycan synthesis</keyword>
<evidence type="ECO:0000256" key="8">
    <source>
        <dbReference type="ARBA" id="ARBA00022598"/>
    </source>
</evidence>
<comment type="pathway">
    <text evidence="18">Glycan biosynthesis.</text>
</comment>
<dbReference type="GO" id="GO:0046872">
    <property type="term" value="F:metal ion binding"/>
    <property type="evidence" value="ECO:0007669"/>
    <property type="project" value="UniProtKB-KW"/>
</dbReference>
<feature type="binding site" evidence="25">
    <location>
        <position position="304"/>
    </location>
    <ligand>
        <name>Mg(2+)</name>
        <dbReference type="ChEBI" id="CHEBI:18420"/>
        <label>1</label>
    </ligand>
</feature>
<keyword evidence="9 25" id="KW-0479">Metal-binding</keyword>
<dbReference type="UniPathway" id="UPA00219"/>
<evidence type="ECO:0000256" key="16">
    <source>
        <dbReference type="ARBA" id="ARBA00023316"/>
    </source>
</evidence>
<evidence type="ECO:0000256" key="10">
    <source>
        <dbReference type="ARBA" id="ARBA00022741"/>
    </source>
</evidence>
<dbReference type="NCBIfam" id="TIGR01205">
    <property type="entry name" value="D_ala_D_alaTIGR"/>
    <property type="match status" value="1"/>
</dbReference>
<feature type="binding site" evidence="24">
    <location>
        <position position="135"/>
    </location>
    <ligand>
        <name>ATP</name>
        <dbReference type="ChEBI" id="CHEBI:30616"/>
    </ligand>
</feature>
<proteinExistence type="inferred from homology"/>
<evidence type="ECO:0000256" key="19">
    <source>
        <dbReference type="ARBA" id="ARBA00068427"/>
    </source>
</evidence>
<evidence type="ECO:0000256" key="1">
    <source>
        <dbReference type="ARBA" id="ARBA00001936"/>
    </source>
</evidence>
<dbReference type="OrthoDB" id="9813261at2"/>
<feature type="domain" description="ATP-grasp" evidence="27">
    <location>
        <begin position="139"/>
        <end position="349"/>
    </location>
</feature>
<feature type="binding site" evidence="24">
    <location>
        <begin position="315"/>
        <end position="316"/>
    </location>
    <ligand>
        <name>ATP</name>
        <dbReference type="ChEBI" id="CHEBI:30616"/>
    </ligand>
</feature>
<comment type="subcellular location">
    <subcellularLocation>
        <location evidence="3 22">Cytoplasm</location>
    </subcellularLocation>
</comment>
<dbReference type="GO" id="GO:0071555">
    <property type="term" value="P:cell wall organization"/>
    <property type="evidence" value="ECO:0007669"/>
    <property type="project" value="UniProtKB-KW"/>
</dbReference>
<sequence>MKNGTKIRVALIYGGSSGEHSVSCMTAGSVMSAIDQDKYEIVPIGIRKDGTWVEGISDLEILGTGTAEVGPGSPITVSYGTGGILKDGERLDVDVVFPLLHGPFGEDGTIQGLFEMAGMPYVGSGVFASAAVMDKHYTKIILREAGLPVGTWVLVTRNGWKTKRDELVEKISKLHMPLFVKPSRAGSSLGISRIESLDELDAAIAEAQQHDPKVIVEQGINGREIECAVLGGRNGDSPRASLPGEIVLDNADSGFYDYESKYVETDGLVLSIPANIPDSHREELRAMSIEAFEAIDCEGMARVDFFYDDGTLVINEINTIPGFTPYSMYPLMWQRSGFTYPELIDELITLALERNIGLR</sequence>
<dbReference type="PROSITE" id="PS50975">
    <property type="entry name" value="ATP_GRASP"/>
    <property type="match status" value="1"/>
</dbReference>
<evidence type="ECO:0000256" key="7">
    <source>
        <dbReference type="ARBA" id="ARBA00022490"/>
    </source>
</evidence>
<dbReference type="Gene3D" id="3.30.470.20">
    <property type="entry name" value="ATP-grasp fold, B domain"/>
    <property type="match status" value="1"/>
</dbReference>
<evidence type="ECO:0000256" key="13">
    <source>
        <dbReference type="ARBA" id="ARBA00022960"/>
    </source>
</evidence>
<comment type="cofactor">
    <cofactor evidence="1">
        <name>Mn(2+)</name>
        <dbReference type="ChEBI" id="CHEBI:29035"/>
    </cofactor>
</comment>
<evidence type="ECO:0000256" key="3">
    <source>
        <dbReference type="ARBA" id="ARBA00004496"/>
    </source>
</evidence>
<evidence type="ECO:0000256" key="25">
    <source>
        <dbReference type="PIRSR" id="PIRSR039102-3"/>
    </source>
</evidence>
<comment type="cofactor">
    <cofactor evidence="25">
        <name>Mg(2+)</name>
        <dbReference type="ChEBI" id="CHEBI:18420"/>
    </cofactor>
    <cofactor evidence="25">
        <name>Mn(2+)</name>
        <dbReference type="ChEBI" id="CHEBI:29035"/>
    </cofactor>
    <text evidence="25">Binds 2 magnesium or manganese ions per subunit.</text>
</comment>
<dbReference type="InterPro" id="IPR011095">
    <property type="entry name" value="Dala_Dala_lig_C"/>
</dbReference>
<feature type="binding site" evidence="25">
    <location>
        <position position="318"/>
    </location>
    <ligand>
        <name>Mg(2+)</name>
        <dbReference type="ChEBI" id="CHEBI:18420"/>
        <label>2</label>
    </ligand>
</feature>
<evidence type="ECO:0000256" key="5">
    <source>
        <dbReference type="ARBA" id="ARBA00010871"/>
    </source>
</evidence>
<dbReference type="FunFam" id="3.30.470.20:FF:000008">
    <property type="entry name" value="D-alanine--D-alanine ligase"/>
    <property type="match status" value="1"/>
</dbReference>
<feature type="active site" evidence="23">
    <location>
        <position position="187"/>
    </location>
</feature>
<dbReference type="Proteomes" id="UP000280344">
    <property type="component" value="Chromosome"/>
</dbReference>
<keyword evidence="13 22" id="KW-0133">Cell shape</keyword>
<dbReference type="AlphaFoldDB" id="A0A3Q9G3W6"/>
<evidence type="ECO:0000256" key="9">
    <source>
        <dbReference type="ARBA" id="ARBA00022723"/>
    </source>
</evidence>
<dbReference type="InterPro" id="IPR011761">
    <property type="entry name" value="ATP-grasp"/>
</dbReference>
<accession>A0A3Q9G3W6</accession>
<dbReference type="PANTHER" id="PTHR23132">
    <property type="entry name" value="D-ALANINE--D-ALANINE LIGASE"/>
    <property type="match status" value="1"/>
</dbReference>
<dbReference type="EC" id="6.3.2.4" evidence="6 22"/>
<evidence type="ECO:0000256" key="17">
    <source>
        <dbReference type="ARBA" id="ARBA00047614"/>
    </source>
</evidence>
<evidence type="ECO:0000256" key="4">
    <source>
        <dbReference type="ARBA" id="ARBA00004752"/>
    </source>
</evidence>
<dbReference type="SUPFAM" id="SSF52440">
    <property type="entry name" value="PreATP-grasp domain"/>
    <property type="match status" value="1"/>
</dbReference>
<keyword evidence="29" id="KW-1185">Reference proteome</keyword>
<keyword evidence="12 25" id="KW-0460">Magnesium</keyword>
<dbReference type="HAMAP" id="MF_00047">
    <property type="entry name" value="Dala_Dala_lig"/>
    <property type="match status" value="1"/>
</dbReference>
<dbReference type="PIRSF" id="PIRSF039102">
    <property type="entry name" value="Ddl/VanB"/>
    <property type="match status" value="1"/>
</dbReference>
<dbReference type="RefSeq" id="WP_126703627.1">
    <property type="nucleotide sequence ID" value="NZ_CP034593.1"/>
</dbReference>
<evidence type="ECO:0000256" key="23">
    <source>
        <dbReference type="PIRSR" id="PIRSR039102-1"/>
    </source>
</evidence>
<evidence type="ECO:0000256" key="6">
    <source>
        <dbReference type="ARBA" id="ARBA00012216"/>
    </source>
</evidence>
<keyword evidence="15 25" id="KW-0464">Manganese</keyword>
<keyword evidence="10 24" id="KW-0547">Nucleotide-binding</keyword>
<evidence type="ECO:0000256" key="22">
    <source>
        <dbReference type="HAMAP-Rule" id="MF_00047"/>
    </source>
</evidence>
<dbReference type="Gene3D" id="3.30.1490.20">
    <property type="entry name" value="ATP-grasp fold, A domain"/>
    <property type="match status" value="1"/>
</dbReference>
<dbReference type="SUPFAM" id="SSF56059">
    <property type="entry name" value="Glutathione synthetase ATP-binding domain-like"/>
    <property type="match status" value="1"/>
</dbReference>
<evidence type="ECO:0000256" key="18">
    <source>
        <dbReference type="ARBA" id="ARBA00060592"/>
    </source>
</evidence>
<evidence type="ECO:0000256" key="14">
    <source>
        <dbReference type="ARBA" id="ARBA00022984"/>
    </source>
</evidence>
<dbReference type="EMBL" id="CP034593">
    <property type="protein sequence ID" value="AZQ76821.1"/>
    <property type="molecule type" value="Genomic_DNA"/>
</dbReference>
<feature type="active site" evidence="23">
    <location>
        <position position="327"/>
    </location>
</feature>
<dbReference type="KEGG" id="flh:EJ997_05150"/>
<dbReference type="GO" id="GO:0008360">
    <property type="term" value="P:regulation of cell shape"/>
    <property type="evidence" value="ECO:0007669"/>
    <property type="project" value="UniProtKB-KW"/>
</dbReference>
<evidence type="ECO:0000313" key="29">
    <source>
        <dbReference type="Proteomes" id="UP000280344"/>
    </source>
</evidence>
<dbReference type="PANTHER" id="PTHR23132:SF25">
    <property type="entry name" value="D-ALANINE--D-ALANINE LIGASE A"/>
    <property type="match status" value="1"/>
</dbReference>
<dbReference type="Pfam" id="PF07478">
    <property type="entry name" value="Dala_Dala_lig_C"/>
    <property type="match status" value="1"/>
</dbReference>
<comment type="similarity">
    <text evidence="5 22">Belongs to the D-alanine--D-alanine ligase family.</text>
</comment>
<feature type="binding site" evidence="25">
    <location>
        <position position="316"/>
    </location>
    <ligand>
        <name>Mg(2+)</name>
        <dbReference type="ChEBI" id="CHEBI:18420"/>
        <label>2</label>
    </ligand>
</feature>
<dbReference type="InterPro" id="IPR013815">
    <property type="entry name" value="ATP_grasp_subdomain_1"/>
</dbReference>
<reference evidence="28 29" key="1">
    <citation type="submission" date="2018-12" db="EMBL/GenBank/DDBJ databases">
        <title>Complete genome sequence of Flaviflexus sp. H23T48.</title>
        <authorList>
            <person name="Bae J.-W."/>
            <person name="Lee J.-Y."/>
        </authorList>
    </citation>
    <scope>NUCLEOTIDE SEQUENCE [LARGE SCALE GENOMIC DNA]</scope>
    <source>
        <strain evidence="28 29">H23T48</strain>
    </source>
</reference>
<evidence type="ECO:0000256" key="12">
    <source>
        <dbReference type="ARBA" id="ARBA00022842"/>
    </source>
</evidence>
<dbReference type="PROSITE" id="PS00843">
    <property type="entry name" value="DALA_DALA_LIGASE_1"/>
    <property type="match status" value="1"/>
</dbReference>
<evidence type="ECO:0000313" key="28">
    <source>
        <dbReference type="EMBL" id="AZQ76821.1"/>
    </source>
</evidence>
<keyword evidence="8 22" id="KW-0436">Ligase</keyword>
<dbReference type="GO" id="GO:0005524">
    <property type="term" value="F:ATP binding"/>
    <property type="evidence" value="ECO:0007669"/>
    <property type="project" value="UniProtKB-UniRule"/>
</dbReference>
<dbReference type="InterPro" id="IPR011127">
    <property type="entry name" value="Dala_Dala_lig_N"/>
</dbReference>
<comment type="catalytic activity">
    <reaction evidence="17 22">
        <text>2 D-alanine + ATP = D-alanyl-D-alanine + ADP + phosphate + H(+)</text>
        <dbReference type="Rhea" id="RHEA:11224"/>
        <dbReference type="ChEBI" id="CHEBI:15378"/>
        <dbReference type="ChEBI" id="CHEBI:30616"/>
        <dbReference type="ChEBI" id="CHEBI:43474"/>
        <dbReference type="ChEBI" id="CHEBI:57416"/>
        <dbReference type="ChEBI" id="CHEBI:57822"/>
        <dbReference type="ChEBI" id="CHEBI:456216"/>
        <dbReference type="EC" id="6.3.2.4"/>
    </reaction>
</comment>
<feature type="binding site" evidence="24">
    <location>
        <begin position="217"/>
        <end position="224"/>
    </location>
    <ligand>
        <name>ATP</name>
        <dbReference type="ChEBI" id="CHEBI:30616"/>
    </ligand>
</feature>
<dbReference type="InterPro" id="IPR000291">
    <property type="entry name" value="D-Ala_lig_Van_CS"/>
</dbReference>
<protein>
    <recommendedName>
        <fullName evidence="19 22">D-alanine--D-alanine ligase</fullName>
        <ecNumber evidence="6 22">6.3.2.4</ecNumber>
    </recommendedName>
    <alternativeName>
        <fullName evidence="21 22">D-Ala-D-Ala ligase</fullName>
    </alternativeName>
    <alternativeName>
        <fullName evidence="20 22">D-alanylalanine synthetase</fullName>
    </alternativeName>
</protein>
<feature type="binding site" evidence="24">
    <location>
        <begin position="187"/>
        <end position="188"/>
    </location>
    <ligand>
        <name>ATP</name>
        <dbReference type="ChEBI" id="CHEBI:30616"/>
    </ligand>
</feature>
<comment type="pathway">
    <text evidence="4 22">Cell wall biogenesis; peptidoglycan biosynthesis.</text>
</comment>
<dbReference type="GO" id="GO:0009252">
    <property type="term" value="P:peptidoglycan biosynthetic process"/>
    <property type="evidence" value="ECO:0007669"/>
    <property type="project" value="UniProtKB-UniRule"/>
</dbReference>
<keyword evidence="7 22" id="KW-0963">Cytoplasm</keyword>
<dbReference type="NCBIfam" id="NF002528">
    <property type="entry name" value="PRK01966.1-4"/>
    <property type="match status" value="1"/>
</dbReference>
<feature type="active site" evidence="23">
    <location>
        <position position="19"/>
    </location>
</feature>
<evidence type="ECO:0000256" key="15">
    <source>
        <dbReference type="ARBA" id="ARBA00023211"/>
    </source>
</evidence>
<dbReference type="FunFam" id="3.30.1490.20:FF:000007">
    <property type="entry name" value="D-alanine--D-alanine ligase"/>
    <property type="match status" value="1"/>
</dbReference>
<keyword evidence="11 26" id="KW-0067">ATP-binding</keyword>